<dbReference type="InterPro" id="IPR000620">
    <property type="entry name" value="EamA_dom"/>
</dbReference>
<name>A0A8T2A2E3_ARASU</name>
<evidence type="ECO:0000256" key="2">
    <source>
        <dbReference type="ARBA" id="ARBA00007635"/>
    </source>
</evidence>
<proteinExistence type="inferred from homology"/>
<gene>
    <name evidence="8" type="ORF">ISN44_As10g025570</name>
</gene>
<dbReference type="EMBL" id="JAEFBJ010000010">
    <property type="protein sequence ID" value="KAG7565937.1"/>
    <property type="molecule type" value="Genomic_DNA"/>
</dbReference>
<accession>A0A8T2A2E3</accession>
<evidence type="ECO:0000256" key="1">
    <source>
        <dbReference type="ARBA" id="ARBA00004141"/>
    </source>
</evidence>
<feature type="domain" description="EamA" evidence="7">
    <location>
        <begin position="180"/>
        <end position="317"/>
    </location>
</feature>
<feature type="transmembrane region" description="Helical" evidence="6">
    <location>
        <begin position="39"/>
        <end position="59"/>
    </location>
</feature>
<evidence type="ECO:0000313" key="9">
    <source>
        <dbReference type="Proteomes" id="UP000694251"/>
    </source>
</evidence>
<feature type="transmembrane region" description="Helical" evidence="6">
    <location>
        <begin position="134"/>
        <end position="157"/>
    </location>
</feature>
<comment type="caution">
    <text evidence="8">The sequence shown here is derived from an EMBL/GenBank/DDBJ whole genome shotgun (WGS) entry which is preliminary data.</text>
</comment>
<evidence type="ECO:0000256" key="5">
    <source>
        <dbReference type="ARBA" id="ARBA00023136"/>
    </source>
</evidence>
<feature type="transmembrane region" description="Helical" evidence="6">
    <location>
        <begin position="236"/>
        <end position="260"/>
    </location>
</feature>
<dbReference type="GO" id="GO:0016020">
    <property type="term" value="C:membrane"/>
    <property type="evidence" value="ECO:0007669"/>
    <property type="project" value="UniProtKB-SubCell"/>
</dbReference>
<feature type="transmembrane region" description="Helical" evidence="6">
    <location>
        <begin position="272"/>
        <end position="293"/>
    </location>
</feature>
<evidence type="ECO:0000256" key="4">
    <source>
        <dbReference type="ARBA" id="ARBA00022989"/>
    </source>
</evidence>
<comment type="similarity">
    <text evidence="2 6">Belongs to the drug/metabolite transporter (DMT) superfamily. Plant drug/metabolite exporter (P-DME) (TC 2.A.7.4) family.</text>
</comment>
<comment type="subcellular location">
    <subcellularLocation>
        <location evidence="1 6">Membrane</location>
        <topology evidence="1 6">Multi-pass membrane protein</topology>
    </subcellularLocation>
</comment>
<feature type="transmembrane region" description="Helical" evidence="6">
    <location>
        <begin position="12"/>
        <end position="33"/>
    </location>
</feature>
<dbReference type="Pfam" id="PF00892">
    <property type="entry name" value="EamA"/>
    <property type="match status" value="2"/>
</dbReference>
<keyword evidence="5 6" id="KW-0472">Membrane</keyword>
<evidence type="ECO:0000313" key="8">
    <source>
        <dbReference type="EMBL" id="KAG7565937.1"/>
    </source>
</evidence>
<keyword evidence="4 6" id="KW-1133">Transmembrane helix</keyword>
<keyword evidence="3 6" id="KW-0812">Transmembrane</keyword>
<evidence type="ECO:0000259" key="7">
    <source>
        <dbReference type="Pfam" id="PF00892"/>
    </source>
</evidence>
<feature type="transmembrane region" description="Helical" evidence="6">
    <location>
        <begin position="209"/>
        <end position="230"/>
    </location>
</feature>
<organism evidence="8 9">
    <name type="scientific">Arabidopsis suecica</name>
    <name type="common">Swedish thale-cress</name>
    <name type="synonym">Cardaminopsis suecica</name>
    <dbReference type="NCBI Taxonomy" id="45249"/>
    <lineage>
        <taxon>Eukaryota</taxon>
        <taxon>Viridiplantae</taxon>
        <taxon>Streptophyta</taxon>
        <taxon>Embryophyta</taxon>
        <taxon>Tracheophyta</taxon>
        <taxon>Spermatophyta</taxon>
        <taxon>Magnoliopsida</taxon>
        <taxon>eudicotyledons</taxon>
        <taxon>Gunneridae</taxon>
        <taxon>Pentapetalae</taxon>
        <taxon>rosids</taxon>
        <taxon>malvids</taxon>
        <taxon>Brassicales</taxon>
        <taxon>Brassicaceae</taxon>
        <taxon>Camelineae</taxon>
        <taxon>Arabidopsis</taxon>
    </lineage>
</organism>
<protein>
    <recommendedName>
        <fullName evidence="6">WAT1-related protein</fullName>
    </recommendedName>
</protein>
<dbReference type="OrthoDB" id="1728340at2759"/>
<feature type="transmembrane region" description="Helical" evidence="6">
    <location>
        <begin position="71"/>
        <end position="87"/>
    </location>
</feature>
<evidence type="ECO:0000256" key="6">
    <source>
        <dbReference type="RuleBase" id="RU363077"/>
    </source>
</evidence>
<feature type="transmembrane region" description="Helical" evidence="6">
    <location>
        <begin position="177"/>
        <end position="197"/>
    </location>
</feature>
<feature type="transmembrane region" description="Helical" evidence="6">
    <location>
        <begin position="102"/>
        <end position="122"/>
    </location>
</feature>
<dbReference type="PANTHER" id="PTHR31218">
    <property type="entry name" value="WAT1-RELATED PROTEIN"/>
    <property type="match status" value="1"/>
</dbReference>
<dbReference type="InterPro" id="IPR030184">
    <property type="entry name" value="WAT1-related"/>
</dbReference>
<keyword evidence="9" id="KW-1185">Reference proteome</keyword>
<dbReference type="Proteomes" id="UP000694251">
    <property type="component" value="Chromosome 10"/>
</dbReference>
<dbReference type="AlphaFoldDB" id="A0A8T2A2E3"/>
<feature type="domain" description="EamA" evidence="7">
    <location>
        <begin position="12"/>
        <end position="152"/>
    </location>
</feature>
<reference evidence="8 9" key="1">
    <citation type="submission" date="2020-12" db="EMBL/GenBank/DDBJ databases">
        <title>Concerted genomic and epigenomic changes stabilize Arabidopsis allopolyploids.</title>
        <authorList>
            <person name="Chen Z."/>
        </authorList>
    </citation>
    <scope>NUCLEOTIDE SEQUENCE [LARGE SCALE GENOMIC DNA]</scope>
    <source>
        <strain evidence="8">As9502</strain>
        <tissue evidence="8">Leaf</tissue>
    </source>
</reference>
<dbReference type="GO" id="GO:0022857">
    <property type="term" value="F:transmembrane transporter activity"/>
    <property type="evidence" value="ECO:0007669"/>
    <property type="project" value="InterPro"/>
</dbReference>
<sequence>MGLKMSESAKPYFAMICLQFGYAGMNLVTKVVLDRGMSHYVLVAYRNAFATAAIAPFALLSERKVRPKMTFPIFMQIFALALLGPLIDQNLYYAGLKLTSPTFAGAVTNIVPALTFIISIICRMEKVEMRKVRFQAKVVGTLVIVVGAMLMILFKIPLINFLRSHLTGDSLPAGEDYLKATVFLLIASFSWASFFVLQAATLKRYSSHLSLSTMVCFMGTLQSTALTFVMEPNLSAWNIGFDMNLLASAYAGIMSSSIAYYVQGMMTKQKSVVFVTAFNPLVVIIGSIIGFLILGQNLYLGGVLGMAILLVGICAVLWGKEGDDEENIEEKFLEVVKCCNHCDIKVLSMMPRIDEEVDVEMQSAGTAKVAVGFS</sequence>
<evidence type="ECO:0000256" key="3">
    <source>
        <dbReference type="ARBA" id="ARBA00022692"/>
    </source>
</evidence>
<feature type="transmembrane region" description="Helical" evidence="6">
    <location>
        <begin position="299"/>
        <end position="318"/>
    </location>
</feature>